<gene>
    <name evidence="1" type="ORF">BpHYR1_030361</name>
</gene>
<protein>
    <submittedName>
        <fullName evidence="1">Uncharacterized protein</fullName>
    </submittedName>
</protein>
<accession>A0A3M7RBR0</accession>
<dbReference type="EMBL" id="REGN01003753">
    <property type="protein sequence ID" value="RNA20970.1"/>
    <property type="molecule type" value="Genomic_DNA"/>
</dbReference>
<evidence type="ECO:0000313" key="2">
    <source>
        <dbReference type="Proteomes" id="UP000276133"/>
    </source>
</evidence>
<reference evidence="1 2" key="1">
    <citation type="journal article" date="2018" name="Sci. Rep.">
        <title>Genomic signatures of local adaptation to the degree of environmental predictability in rotifers.</title>
        <authorList>
            <person name="Franch-Gras L."/>
            <person name="Hahn C."/>
            <person name="Garcia-Roger E.M."/>
            <person name="Carmona M.J."/>
            <person name="Serra M."/>
            <person name="Gomez A."/>
        </authorList>
    </citation>
    <scope>NUCLEOTIDE SEQUENCE [LARGE SCALE GENOMIC DNA]</scope>
    <source>
        <strain evidence="1">HYR1</strain>
    </source>
</reference>
<comment type="caution">
    <text evidence="1">The sequence shown here is derived from an EMBL/GenBank/DDBJ whole genome shotgun (WGS) entry which is preliminary data.</text>
</comment>
<dbReference type="Proteomes" id="UP000276133">
    <property type="component" value="Unassembled WGS sequence"/>
</dbReference>
<organism evidence="1 2">
    <name type="scientific">Brachionus plicatilis</name>
    <name type="common">Marine rotifer</name>
    <name type="synonym">Brachionus muelleri</name>
    <dbReference type="NCBI Taxonomy" id="10195"/>
    <lineage>
        <taxon>Eukaryota</taxon>
        <taxon>Metazoa</taxon>
        <taxon>Spiralia</taxon>
        <taxon>Gnathifera</taxon>
        <taxon>Rotifera</taxon>
        <taxon>Eurotatoria</taxon>
        <taxon>Monogononta</taxon>
        <taxon>Pseudotrocha</taxon>
        <taxon>Ploima</taxon>
        <taxon>Brachionidae</taxon>
        <taxon>Brachionus</taxon>
    </lineage>
</organism>
<keyword evidence="2" id="KW-1185">Reference proteome</keyword>
<evidence type="ECO:0000313" key="1">
    <source>
        <dbReference type="EMBL" id="RNA20970.1"/>
    </source>
</evidence>
<sequence>MHRGGFKRTAWKLIASFQPPRIIFLNVDYVLNEFEKKEELNKNMHQVSSISGYFYSMKYIKN</sequence>
<name>A0A3M7RBR0_BRAPC</name>
<proteinExistence type="predicted"/>
<dbReference type="AlphaFoldDB" id="A0A3M7RBR0"/>